<accession>A0AAV7TID0</accession>
<evidence type="ECO:0000313" key="2">
    <source>
        <dbReference type="EMBL" id="KAJ1176173.1"/>
    </source>
</evidence>
<evidence type="ECO:0000256" key="1">
    <source>
        <dbReference type="SAM" id="MobiDB-lite"/>
    </source>
</evidence>
<gene>
    <name evidence="2" type="ORF">NDU88_001456</name>
</gene>
<comment type="caution">
    <text evidence="2">The sequence shown here is derived from an EMBL/GenBank/DDBJ whole genome shotgun (WGS) entry which is preliminary data.</text>
</comment>
<dbReference type="EMBL" id="JANPWB010000006">
    <property type="protein sequence ID" value="KAJ1176173.1"/>
    <property type="molecule type" value="Genomic_DNA"/>
</dbReference>
<feature type="compositionally biased region" description="Polar residues" evidence="1">
    <location>
        <begin position="1"/>
        <end position="10"/>
    </location>
</feature>
<dbReference type="Proteomes" id="UP001066276">
    <property type="component" value="Chromosome 3_2"/>
</dbReference>
<keyword evidence="3" id="KW-1185">Reference proteome</keyword>
<reference evidence="2" key="1">
    <citation type="journal article" date="2022" name="bioRxiv">
        <title>Sequencing and chromosome-scale assembly of the giantPleurodeles waltlgenome.</title>
        <authorList>
            <person name="Brown T."/>
            <person name="Elewa A."/>
            <person name="Iarovenko S."/>
            <person name="Subramanian E."/>
            <person name="Araus A.J."/>
            <person name="Petzold A."/>
            <person name="Susuki M."/>
            <person name="Suzuki K.-i.T."/>
            <person name="Hayashi T."/>
            <person name="Toyoda A."/>
            <person name="Oliveira C."/>
            <person name="Osipova E."/>
            <person name="Leigh N.D."/>
            <person name="Simon A."/>
            <person name="Yun M.H."/>
        </authorList>
    </citation>
    <scope>NUCLEOTIDE SEQUENCE</scope>
    <source>
        <strain evidence="2">20211129_DDA</strain>
        <tissue evidence="2">Liver</tissue>
    </source>
</reference>
<sequence length="82" mass="9044">MGGRSYTTKAGTRERMRPKHRHRSQKACVLEPAKTPGTEEPQRAQVSMRKSKCALIPTGQIQIPRDGPSPPASLVLMASFWG</sequence>
<proteinExistence type="predicted"/>
<protein>
    <submittedName>
        <fullName evidence="2">Uncharacterized protein</fullName>
    </submittedName>
</protein>
<name>A0AAV7TID0_PLEWA</name>
<feature type="region of interest" description="Disordered" evidence="1">
    <location>
        <begin position="1"/>
        <end position="26"/>
    </location>
</feature>
<feature type="compositionally biased region" description="Basic residues" evidence="1">
    <location>
        <begin position="16"/>
        <end position="25"/>
    </location>
</feature>
<evidence type="ECO:0000313" key="3">
    <source>
        <dbReference type="Proteomes" id="UP001066276"/>
    </source>
</evidence>
<dbReference type="AlphaFoldDB" id="A0AAV7TID0"/>
<organism evidence="2 3">
    <name type="scientific">Pleurodeles waltl</name>
    <name type="common">Iberian ribbed newt</name>
    <dbReference type="NCBI Taxonomy" id="8319"/>
    <lineage>
        <taxon>Eukaryota</taxon>
        <taxon>Metazoa</taxon>
        <taxon>Chordata</taxon>
        <taxon>Craniata</taxon>
        <taxon>Vertebrata</taxon>
        <taxon>Euteleostomi</taxon>
        <taxon>Amphibia</taxon>
        <taxon>Batrachia</taxon>
        <taxon>Caudata</taxon>
        <taxon>Salamandroidea</taxon>
        <taxon>Salamandridae</taxon>
        <taxon>Pleurodelinae</taxon>
        <taxon>Pleurodeles</taxon>
    </lineage>
</organism>